<feature type="compositionally biased region" description="Pro residues" evidence="1">
    <location>
        <begin position="46"/>
        <end position="55"/>
    </location>
</feature>
<feature type="region of interest" description="Disordered" evidence="1">
    <location>
        <begin position="92"/>
        <end position="126"/>
    </location>
</feature>
<evidence type="ECO:0000313" key="3">
    <source>
        <dbReference type="Proteomes" id="UP001189429"/>
    </source>
</evidence>
<sequence length="279" mass="29168">MAAASDECEVAPPEGPEPPPTSPTRRVLLVGTPPRLLLPQSGGGGPAPPPGPPGRAPAERSAGSQPLRSAGHELASQVRGANASGRLWSFEGAGASAPSRAPLPPLAGGADAGSQSARGPQDRRTSCQLVLQLPDSARGMPFSRVVHAAHGQRPLRSTWQSMHFDGLLKQRERAGEHLGAGRSSKWDALRRLTGRASPLSPPATLRGGLAGGPAEPPERTIVLRKSSVLDLLGADVERYERRAWQVRSLEEAGVIARWNRDNAGAAIEPGDVIVEGHNP</sequence>
<proteinExistence type="predicted"/>
<keyword evidence="3" id="KW-1185">Reference proteome</keyword>
<feature type="region of interest" description="Disordered" evidence="1">
    <location>
        <begin position="195"/>
        <end position="217"/>
    </location>
</feature>
<feature type="compositionally biased region" description="Pro residues" evidence="1">
    <location>
        <begin position="13"/>
        <end position="22"/>
    </location>
</feature>
<reference evidence="2" key="1">
    <citation type="submission" date="2023-10" db="EMBL/GenBank/DDBJ databases">
        <authorList>
            <person name="Chen Y."/>
            <person name="Shah S."/>
            <person name="Dougan E. K."/>
            <person name="Thang M."/>
            <person name="Chan C."/>
        </authorList>
    </citation>
    <scope>NUCLEOTIDE SEQUENCE [LARGE SCALE GENOMIC DNA]</scope>
</reference>
<name>A0ABN9WVZ3_9DINO</name>
<organism evidence="2 3">
    <name type="scientific">Prorocentrum cordatum</name>
    <dbReference type="NCBI Taxonomy" id="2364126"/>
    <lineage>
        <taxon>Eukaryota</taxon>
        <taxon>Sar</taxon>
        <taxon>Alveolata</taxon>
        <taxon>Dinophyceae</taxon>
        <taxon>Prorocentrales</taxon>
        <taxon>Prorocentraceae</taxon>
        <taxon>Prorocentrum</taxon>
    </lineage>
</organism>
<feature type="region of interest" description="Disordered" evidence="1">
    <location>
        <begin position="1"/>
        <end position="80"/>
    </location>
</feature>
<accession>A0ABN9WVZ3</accession>
<comment type="caution">
    <text evidence="2">The sequence shown here is derived from an EMBL/GenBank/DDBJ whole genome shotgun (WGS) entry which is preliminary data.</text>
</comment>
<dbReference type="EMBL" id="CAUYUJ010019417">
    <property type="protein sequence ID" value="CAK0891035.1"/>
    <property type="molecule type" value="Genomic_DNA"/>
</dbReference>
<gene>
    <name evidence="2" type="ORF">PCOR1329_LOCUS71094</name>
</gene>
<protein>
    <submittedName>
        <fullName evidence="2">Uncharacterized protein</fullName>
    </submittedName>
</protein>
<feature type="compositionally biased region" description="Low complexity" evidence="1">
    <location>
        <begin position="92"/>
        <end position="114"/>
    </location>
</feature>
<dbReference type="Proteomes" id="UP001189429">
    <property type="component" value="Unassembled WGS sequence"/>
</dbReference>
<evidence type="ECO:0000256" key="1">
    <source>
        <dbReference type="SAM" id="MobiDB-lite"/>
    </source>
</evidence>
<evidence type="ECO:0000313" key="2">
    <source>
        <dbReference type="EMBL" id="CAK0891035.1"/>
    </source>
</evidence>